<keyword evidence="1" id="KW-1133">Transmembrane helix</keyword>
<evidence type="ECO:0008006" key="3">
    <source>
        <dbReference type="Google" id="ProtNLM"/>
    </source>
</evidence>
<accession>A0A2H9T798</accession>
<protein>
    <recommendedName>
        <fullName evidence="3">DUF4381 domain-containing protein</fullName>
    </recommendedName>
</protein>
<evidence type="ECO:0000256" key="1">
    <source>
        <dbReference type="SAM" id="Phobius"/>
    </source>
</evidence>
<feature type="transmembrane region" description="Helical" evidence="1">
    <location>
        <begin position="31"/>
        <end position="52"/>
    </location>
</feature>
<dbReference type="EMBL" id="NSIT01000095">
    <property type="protein sequence ID" value="PJE79105.1"/>
    <property type="molecule type" value="Genomic_DNA"/>
</dbReference>
<gene>
    <name evidence="2" type="ORF">CI610_01932</name>
</gene>
<name>A0A2H9T798_9ZZZZ</name>
<dbReference type="InterPro" id="IPR025489">
    <property type="entry name" value="DUF4381"/>
</dbReference>
<evidence type="ECO:0000313" key="2">
    <source>
        <dbReference type="EMBL" id="PJE79105.1"/>
    </source>
</evidence>
<sequence>MAGTTMEYQNLLDQLKSNHLPGPVGVWPLAYGWWIAAIVLLTLLSVIIFYGIKGWRKNRYRRKALRQAKQFFSLYRRDNNAKAFILSCNCLLKQVVLSAFPRTQVAQLYGSDWTDFLKSHCSPCQYTEKAVYLLGENHYRASPDNRTGSLYPFICHWIKKHHV</sequence>
<comment type="caution">
    <text evidence="2">The sequence shown here is derived from an EMBL/GenBank/DDBJ whole genome shotgun (WGS) entry which is preliminary data.</text>
</comment>
<dbReference type="AlphaFoldDB" id="A0A2H9T798"/>
<reference evidence="2" key="1">
    <citation type="journal article" date="2017" name="Appl. Environ. Microbiol.">
        <title>Molecular characterization of an Endozoicomonas-like organism causing infection in king scallop Pecten maximus L.</title>
        <authorList>
            <person name="Cano I."/>
            <person name="van Aerle R."/>
            <person name="Ross S."/>
            <person name="Verner-Jeffreys D.W."/>
            <person name="Paley R.K."/>
            <person name="Rimmer G."/>
            <person name="Ryder D."/>
            <person name="Hooper P."/>
            <person name="Stone D."/>
            <person name="Feist S.W."/>
        </authorList>
    </citation>
    <scope>NUCLEOTIDE SEQUENCE</scope>
</reference>
<keyword evidence="1" id="KW-0812">Transmembrane</keyword>
<proteinExistence type="predicted"/>
<dbReference type="Pfam" id="PF14316">
    <property type="entry name" value="DUF4381"/>
    <property type="match status" value="1"/>
</dbReference>
<keyword evidence="1" id="KW-0472">Membrane</keyword>
<organism evidence="2">
    <name type="scientific">invertebrate metagenome</name>
    <dbReference type="NCBI Taxonomy" id="1711999"/>
    <lineage>
        <taxon>unclassified sequences</taxon>
        <taxon>metagenomes</taxon>
        <taxon>organismal metagenomes</taxon>
    </lineage>
</organism>